<proteinExistence type="predicted"/>
<sequence>MDADGPDGTGQVCQQVAKEIKDYIWQDRNFTVSTAYHVEQNWGLQGDPATLLKHITDTIQVVCVIAELKTLRKGVPTYLVYIKPVTNDGKMYLKWVKKFTQAGAYWRGPCQLEIDKAVVDCKLC</sequence>
<dbReference type="Proteomes" id="UP000292082">
    <property type="component" value="Unassembled WGS sequence"/>
</dbReference>
<accession>A0A4Q9Q212</accession>
<dbReference type="EMBL" id="ML145101">
    <property type="protein sequence ID" value="TBU60886.1"/>
    <property type="molecule type" value="Genomic_DNA"/>
</dbReference>
<gene>
    <name evidence="1" type="ORF">BD310DRAFT_904983</name>
</gene>
<protein>
    <submittedName>
        <fullName evidence="1">Uncharacterized protein</fullName>
    </submittedName>
</protein>
<evidence type="ECO:0000313" key="1">
    <source>
        <dbReference type="EMBL" id="TBU60886.1"/>
    </source>
</evidence>
<dbReference type="AlphaFoldDB" id="A0A4Q9Q212"/>
<organism evidence="1 2">
    <name type="scientific">Dichomitus squalens</name>
    <dbReference type="NCBI Taxonomy" id="114155"/>
    <lineage>
        <taxon>Eukaryota</taxon>
        <taxon>Fungi</taxon>
        <taxon>Dikarya</taxon>
        <taxon>Basidiomycota</taxon>
        <taxon>Agaricomycotina</taxon>
        <taxon>Agaricomycetes</taxon>
        <taxon>Polyporales</taxon>
        <taxon>Polyporaceae</taxon>
        <taxon>Dichomitus</taxon>
    </lineage>
</organism>
<reference evidence="1 2" key="1">
    <citation type="submission" date="2019-01" db="EMBL/GenBank/DDBJ databases">
        <title>Draft genome sequences of three monokaryotic isolates of the white-rot basidiomycete fungus Dichomitus squalens.</title>
        <authorList>
            <consortium name="DOE Joint Genome Institute"/>
            <person name="Lopez S.C."/>
            <person name="Andreopoulos B."/>
            <person name="Pangilinan J."/>
            <person name="Lipzen A."/>
            <person name="Riley R."/>
            <person name="Ahrendt S."/>
            <person name="Ng V."/>
            <person name="Barry K."/>
            <person name="Daum C."/>
            <person name="Grigoriev I.V."/>
            <person name="Hilden K.S."/>
            <person name="Makela M.R."/>
            <person name="de Vries R.P."/>
        </authorList>
    </citation>
    <scope>NUCLEOTIDE SEQUENCE [LARGE SCALE GENOMIC DNA]</scope>
    <source>
        <strain evidence="1 2">CBS 464.89</strain>
    </source>
</reference>
<evidence type="ECO:0000313" key="2">
    <source>
        <dbReference type="Proteomes" id="UP000292082"/>
    </source>
</evidence>
<keyword evidence="2" id="KW-1185">Reference proteome</keyword>
<name>A0A4Q9Q212_9APHY</name>